<dbReference type="GO" id="GO:0005813">
    <property type="term" value="C:centrosome"/>
    <property type="evidence" value="ECO:0007669"/>
    <property type="project" value="UniProtKB-SubCell"/>
</dbReference>
<dbReference type="Proteomes" id="UP000887116">
    <property type="component" value="Unassembled WGS sequence"/>
</dbReference>
<evidence type="ECO:0000256" key="4">
    <source>
        <dbReference type="ARBA" id="ARBA00013184"/>
    </source>
</evidence>
<dbReference type="SMART" id="SM00297">
    <property type="entry name" value="BROMO"/>
    <property type="match status" value="1"/>
</dbReference>
<evidence type="ECO:0000256" key="10">
    <source>
        <dbReference type="ARBA" id="ARBA00023212"/>
    </source>
</evidence>
<comment type="catalytic activity">
    <reaction evidence="13">
        <text>L-lysyl-[histone] + acetyl-CoA = N(6)-acetyl-L-lysyl-[histone] + CoA + H(+)</text>
        <dbReference type="Rhea" id="RHEA:21992"/>
        <dbReference type="Rhea" id="RHEA-COMP:9845"/>
        <dbReference type="Rhea" id="RHEA-COMP:11338"/>
        <dbReference type="ChEBI" id="CHEBI:15378"/>
        <dbReference type="ChEBI" id="CHEBI:29969"/>
        <dbReference type="ChEBI" id="CHEBI:57287"/>
        <dbReference type="ChEBI" id="CHEBI:57288"/>
        <dbReference type="ChEBI" id="CHEBI:61930"/>
        <dbReference type="EC" id="2.3.1.48"/>
    </reaction>
    <physiologicalReaction direction="left-to-right" evidence="13">
        <dbReference type="Rhea" id="RHEA:21993"/>
    </physiologicalReaction>
</comment>
<dbReference type="FunFam" id="3.40.630.30:FF:000004">
    <property type="entry name" value="Histone acetyltransferase KAT2A"/>
    <property type="match status" value="1"/>
</dbReference>
<protein>
    <recommendedName>
        <fullName evidence="4">histone acetyltransferase</fullName>
        <ecNumber evidence="4">2.3.1.48</ecNumber>
    </recommendedName>
</protein>
<evidence type="ECO:0000259" key="16">
    <source>
        <dbReference type="PROSITE" id="PS51186"/>
    </source>
</evidence>
<dbReference type="OrthoDB" id="1937912at2759"/>
<dbReference type="Pfam" id="PF06466">
    <property type="entry name" value="PCAF_N"/>
    <property type="match status" value="1"/>
</dbReference>
<dbReference type="Gene3D" id="1.20.920.10">
    <property type="entry name" value="Bromodomain-like"/>
    <property type="match status" value="1"/>
</dbReference>
<dbReference type="PROSITE" id="PS50014">
    <property type="entry name" value="BROMODOMAIN_2"/>
    <property type="match status" value="1"/>
</dbReference>
<comment type="caution">
    <text evidence="17">The sequence shown here is derived from an EMBL/GenBank/DDBJ whole genome shotgun (WGS) entry which is preliminary data.</text>
</comment>
<accession>A0A8X6M2L6</accession>
<dbReference type="InterPro" id="IPR036427">
    <property type="entry name" value="Bromodomain-like_sf"/>
</dbReference>
<dbReference type="PANTHER" id="PTHR45750">
    <property type="entry name" value="GH11602P"/>
    <property type="match status" value="1"/>
</dbReference>
<dbReference type="PANTHER" id="PTHR45750:SF3">
    <property type="entry name" value="HISTONE ACETYLTRANSFERASE"/>
    <property type="match status" value="1"/>
</dbReference>
<dbReference type="AlphaFoldDB" id="A0A8X6M2L6"/>
<dbReference type="EMBL" id="BMAO01029150">
    <property type="protein sequence ID" value="GFR29727.1"/>
    <property type="molecule type" value="Genomic_DNA"/>
</dbReference>
<keyword evidence="9" id="KW-0804">Transcription</keyword>
<keyword evidence="18" id="KW-1185">Reference proteome</keyword>
<dbReference type="Gene3D" id="3.40.630.30">
    <property type="match status" value="1"/>
</dbReference>
<evidence type="ECO:0000256" key="7">
    <source>
        <dbReference type="ARBA" id="ARBA00023117"/>
    </source>
</evidence>
<dbReference type="PROSITE" id="PS51186">
    <property type="entry name" value="GNAT"/>
    <property type="match status" value="1"/>
</dbReference>
<proteinExistence type="inferred from homology"/>
<keyword evidence="12" id="KW-0012">Acyltransferase</keyword>
<gene>
    <name evidence="17" type="primary">Kat2b</name>
    <name evidence="17" type="ORF">TNCT_595592</name>
</gene>
<dbReference type="GO" id="GO:0140672">
    <property type="term" value="C:ATAC complex"/>
    <property type="evidence" value="ECO:0007669"/>
    <property type="project" value="TreeGrafter"/>
</dbReference>
<keyword evidence="10" id="KW-0963">Cytoplasm</keyword>
<evidence type="ECO:0000256" key="8">
    <source>
        <dbReference type="ARBA" id="ARBA00023159"/>
    </source>
</evidence>
<feature type="domain" description="N-acetyltransferase" evidence="16">
    <location>
        <begin position="491"/>
        <end position="635"/>
    </location>
</feature>
<dbReference type="SUPFAM" id="SSF55729">
    <property type="entry name" value="Acyl-CoA N-acyltransferases (Nat)"/>
    <property type="match status" value="1"/>
</dbReference>
<evidence type="ECO:0000256" key="6">
    <source>
        <dbReference type="ARBA" id="ARBA00023015"/>
    </source>
</evidence>
<evidence type="ECO:0000256" key="11">
    <source>
        <dbReference type="ARBA" id="ARBA00023242"/>
    </source>
</evidence>
<dbReference type="InterPro" id="IPR009464">
    <property type="entry name" value="PCAF_N"/>
</dbReference>
<evidence type="ECO:0000256" key="13">
    <source>
        <dbReference type="ARBA" id="ARBA00048940"/>
    </source>
</evidence>
<evidence type="ECO:0000256" key="9">
    <source>
        <dbReference type="ARBA" id="ARBA00023163"/>
    </source>
</evidence>
<evidence type="ECO:0000256" key="5">
    <source>
        <dbReference type="ARBA" id="ARBA00022679"/>
    </source>
</evidence>
<keyword evidence="5" id="KW-0808">Transferase</keyword>
<sequence>MPRNSDGIKRSKPNADNITAAAKAVLKDGVTIQIAVRQFGVSRTALQRHIAFCRRTNNSGKKVKPNLQEKALAITMSTWKDIDLPSTSSSVSTQFKKNQSFILTPSAIEERRHFWRSSPINKKYEKLATYIPCRIPDCVCAGMKYHDSRDLLSNAIAVNLNHHCISCYHQLLDHVSHLQNYQEDIINGLVNISCDLDIFNAQFKTETDVTIKHLHMIINKVLLKSIISVTKPEIGGEIGKPPFGSPSLMQIVQNFVSHKFGNLPNDQLKFKYKLSEQVLRIWKMKPLKNPKDFQLKYPDVNQKAYIKLYSRWFCFCHVPVYCKSLPHYDMSRIFGREFLQTVFPYYCEEIRKSKTTLEENKIHSKVFIQILRFMSALADEIKNDESPIWSTSDKVSSINGSSPVSPSHNNLPMSNPIINTEIAEDLLLETSNENYVVESSQGGKEYKKTIVKDFGKMLGPVTSTENAARDHIAHIEEQKGAIQIHVIGNSLSNPPNKQCLRWLVELQNLFARQLPEMPKGYIIRFVFDPKHKNLAIVEANHVIGGICFRMFPSQGFSEIVFCAVSLDKQVKGYGTHMMNHLKDYHVKHNILHFLTYGDKYAIGYFKKQGFTMDIKLPKEIYTGYIKDYDEAKLMECKLNPKIRYTQLSKTLQVQKDVINDLIVKKQASIQKVFPGLSYFREGVNGVPIENIPGVAEALKKPDKHMDFEGKDPEILFQKLKKILAQTKNHSCAGPFLEPVDPDAHPKYYEMIKRPMDLKTVTQQLMKRYYATEKLFLADMQQIFDNCKSYNSPESEYYKNACILEAFFKNNLRAAGLLYN</sequence>
<feature type="domain" description="Bromo" evidence="15">
    <location>
        <begin position="727"/>
        <end position="797"/>
    </location>
</feature>
<dbReference type="InterPro" id="IPR001487">
    <property type="entry name" value="Bromodomain"/>
</dbReference>
<organism evidence="17 18">
    <name type="scientific">Trichonephila clavata</name>
    <name type="common">Joro spider</name>
    <name type="synonym">Nephila clavata</name>
    <dbReference type="NCBI Taxonomy" id="2740835"/>
    <lineage>
        <taxon>Eukaryota</taxon>
        <taxon>Metazoa</taxon>
        <taxon>Ecdysozoa</taxon>
        <taxon>Arthropoda</taxon>
        <taxon>Chelicerata</taxon>
        <taxon>Arachnida</taxon>
        <taxon>Araneae</taxon>
        <taxon>Araneomorphae</taxon>
        <taxon>Entelegynae</taxon>
        <taxon>Araneoidea</taxon>
        <taxon>Nephilidae</taxon>
        <taxon>Trichonephila</taxon>
    </lineage>
</organism>
<dbReference type="PRINTS" id="PR00503">
    <property type="entry name" value="BROMODOMAIN"/>
</dbReference>
<name>A0A8X6M2L6_TRICU</name>
<dbReference type="GO" id="GO:0005634">
    <property type="term" value="C:nucleus"/>
    <property type="evidence" value="ECO:0007669"/>
    <property type="project" value="UniProtKB-SubCell"/>
</dbReference>
<evidence type="ECO:0000256" key="3">
    <source>
        <dbReference type="ARBA" id="ARBA00008607"/>
    </source>
</evidence>
<keyword evidence="7 14" id="KW-0103">Bromodomain</keyword>
<evidence type="ECO:0000259" key="15">
    <source>
        <dbReference type="PROSITE" id="PS50014"/>
    </source>
</evidence>
<keyword evidence="10" id="KW-0206">Cytoskeleton</keyword>
<keyword evidence="8" id="KW-0010">Activator</keyword>
<dbReference type="CDD" id="cd04301">
    <property type="entry name" value="NAT_SF"/>
    <property type="match status" value="1"/>
</dbReference>
<dbReference type="InterPro" id="IPR000182">
    <property type="entry name" value="GNAT_dom"/>
</dbReference>
<dbReference type="InterPro" id="IPR037800">
    <property type="entry name" value="GCN5"/>
</dbReference>
<evidence type="ECO:0000313" key="18">
    <source>
        <dbReference type="Proteomes" id="UP000887116"/>
    </source>
</evidence>
<reference evidence="17" key="1">
    <citation type="submission" date="2020-07" db="EMBL/GenBank/DDBJ databases">
        <title>Multicomponent nature underlies the extraordinary mechanical properties of spider dragline silk.</title>
        <authorList>
            <person name="Kono N."/>
            <person name="Nakamura H."/>
            <person name="Mori M."/>
            <person name="Yoshida Y."/>
            <person name="Ohtoshi R."/>
            <person name="Malay A.D."/>
            <person name="Moran D.A.P."/>
            <person name="Tomita M."/>
            <person name="Numata K."/>
            <person name="Arakawa K."/>
        </authorList>
    </citation>
    <scope>NUCLEOTIDE SEQUENCE</scope>
</reference>
<evidence type="ECO:0000256" key="12">
    <source>
        <dbReference type="ARBA" id="ARBA00023315"/>
    </source>
</evidence>
<dbReference type="GO" id="GO:0045944">
    <property type="term" value="P:positive regulation of transcription by RNA polymerase II"/>
    <property type="evidence" value="ECO:0007669"/>
    <property type="project" value="TreeGrafter"/>
</dbReference>
<dbReference type="GO" id="GO:0043992">
    <property type="term" value="F:histone H3K9 acetyltransferase activity"/>
    <property type="evidence" value="ECO:0007669"/>
    <property type="project" value="UniProtKB-ARBA"/>
</dbReference>
<comment type="subcellular location">
    <subcellularLocation>
        <location evidence="2">Cytoplasm</location>
        <location evidence="2">Cytoskeleton</location>
        <location evidence="2">Microtubule organizing center</location>
        <location evidence="2">Centrosome</location>
    </subcellularLocation>
    <subcellularLocation>
        <location evidence="1">Nucleus</location>
    </subcellularLocation>
</comment>
<dbReference type="CDD" id="cd05509">
    <property type="entry name" value="Bromo_gcn5_like"/>
    <property type="match status" value="1"/>
</dbReference>
<evidence type="ECO:0000256" key="14">
    <source>
        <dbReference type="PROSITE-ProRule" id="PRU00035"/>
    </source>
</evidence>
<dbReference type="InterPro" id="IPR016181">
    <property type="entry name" value="Acyl_CoA_acyltransferase"/>
</dbReference>
<dbReference type="Pfam" id="PF00439">
    <property type="entry name" value="Bromodomain"/>
    <property type="match status" value="1"/>
</dbReference>
<evidence type="ECO:0000256" key="1">
    <source>
        <dbReference type="ARBA" id="ARBA00004123"/>
    </source>
</evidence>
<dbReference type="SUPFAM" id="SSF47370">
    <property type="entry name" value="Bromodomain"/>
    <property type="match status" value="1"/>
</dbReference>
<comment type="similarity">
    <text evidence="3">Belongs to the acetyltransferase family. GCN5 subfamily.</text>
</comment>
<dbReference type="EC" id="2.3.1.48" evidence="4"/>
<keyword evidence="6" id="KW-0805">Transcription regulation</keyword>
<dbReference type="Pfam" id="PF00583">
    <property type="entry name" value="Acetyltransf_1"/>
    <property type="match status" value="1"/>
</dbReference>
<keyword evidence="11" id="KW-0539">Nucleus</keyword>
<evidence type="ECO:0000256" key="2">
    <source>
        <dbReference type="ARBA" id="ARBA00004300"/>
    </source>
</evidence>
<evidence type="ECO:0000313" key="17">
    <source>
        <dbReference type="EMBL" id="GFR29727.1"/>
    </source>
</evidence>